<dbReference type="Pfam" id="PF00664">
    <property type="entry name" value="ABC_membrane"/>
    <property type="match status" value="1"/>
</dbReference>
<dbReference type="CDD" id="cd03250">
    <property type="entry name" value="ABCC_MRP_domain1"/>
    <property type="match status" value="1"/>
</dbReference>
<organism evidence="13 14">
    <name type="scientific">Paramecium octaurelia</name>
    <dbReference type="NCBI Taxonomy" id="43137"/>
    <lineage>
        <taxon>Eukaryota</taxon>
        <taxon>Sar</taxon>
        <taxon>Alveolata</taxon>
        <taxon>Ciliophora</taxon>
        <taxon>Intramacronucleata</taxon>
        <taxon>Oligohymenophorea</taxon>
        <taxon>Peniculida</taxon>
        <taxon>Parameciidae</taxon>
        <taxon>Paramecium</taxon>
    </lineage>
</organism>
<evidence type="ECO:0000256" key="2">
    <source>
        <dbReference type="ARBA" id="ARBA00009726"/>
    </source>
</evidence>
<dbReference type="OMA" id="MIVWISC"/>
<evidence type="ECO:0000259" key="12">
    <source>
        <dbReference type="PROSITE" id="PS50929"/>
    </source>
</evidence>
<evidence type="ECO:0000256" key="10">
    <source>
        <dbReference type="SAM" id="Phobius"/>
    </source>
</evidence>
<keyword evidence="9 10" id="KW-0472">Membrane</keyword>
<dbReference type="EMBL" id="CAJJDP010000119">
    <property type="protein sequence ID" value="CAD8199384.1"/>
    <property type="molecule type" value="Genomic_DNA"/>
</dbReference>
<dbReference type="CDD" id="cd18580">
    <property type="entry name" value="ABC_6TM_ABCC_D2"/>
    <property type="match status" value="1"/>
</dbReference>
<evidence type="ECO:0000256" key="6">
    <source>
        <dbReference type="ARBA" id="ARBA00022741"/>
    </source>
</evidence>
<evidence type="ECO:0000256" key="3">
    <source>
        <dbReference type="ARBA" id="ARBA00022448"/>
    </source>
</evidence>
<keyword evidence="3" id="KW-0813">Transport</keyword>
<dbReference type="GO" id="GO:0016887">
    <property type="term" value="F:ATP hydrolysis activity"/>
    <property type="evidence" value="ECO:0007669"/>
    <property type="project" value="InterPro"/>
</dbReference>
<dbReference type="GO" id="GO:0005524">
    <property type="term" value="F:ATP binding"/>
    <property type="evidence" value="ECO:0007669"/>
    <property type="project" value="UniProtKB-KW"/>
</dbReference>
<dbReference type="PROSITE" id="PS50929">
    <property type="entry name" value="ABC_TM1F"/>
    <property type="match status" value="1"/>
</dbReference>
<dbReference type="InterPro" id="IPR044726">
    <property type="entry name" value="ABCC_6TM_D2"/>
</dbReference>
<dbReference type="FunFam" id="3.40.50.300:FF:000610">
    <property type="entry name" value="Multidrug resistance-associated ABC transporter"/>
    <property type="match status" value="1"/>
</dbReference>
<feature type="transmembrane region" description="Helical" evidence="10">
    <location>
        <begin position="378"/>
        <end position="402"/>
    </location>
</feature>
<feature type="transmembrane region" description="Helical" evidence="10">
    <location>
        <begin position="470"/>
        <end position="489"/>
    </location>
</feature>
<dbReference type="InterPro" id="IPR003593">
    <property type="entry name" value="AAA+_ATPase"/>
</dbReference>
<keyword evidence="5" id="KW-0677">Repeat</keyword>
<dbReference type="PANTHER" id="PTHR24223">
    <property type="entry name" value="ATP-BINDING CASSETTE SUB-FAMILY C"/>
    <property type="match status" value="1"/>
</dbReference>
<feature type="transmembrane region" description="Helical" evidence="10">
    <location>
        <begin position="335"/>
        <end position="357"/>
    </location>
</feature>
<evidence type="ECO:0000313" key="13">
    <source>
        <dbReference type="EMBL" id="CAD8199384.1"/>
    </source>
</evidence>
<dbReference type="FunFam" id="1.20.1560.10:FF:000063">
    <property type="entry name" value="Multidrug resistance protein ABC transporter"/>
    <property type="match status" value="1"/>
</dbReference>
<feature type="domain" description="ABC transporter" evidence="11">
    <location>
        <begin position="21"/>
        <end position="252"/>
    </location>
</feature>
<feature type="domain" description="ABC transporter" evidence="11">
    <location>
        <begin position="651"/>
        <end position="884"/>
    </location>
</feature>
<dbReference type="FunFam" id="3.40.50.300:FF:002673">
    <property type="entry name" value="Multispecific organic anion transporter, putative"/>
    <property type="match status" value="1"/>
</dbReference>
<evidence type="ECO:0008006" key="15">
    <source>
        <dbReference type="Google" id="ProtNLM"/>
    </source>
</evidence>
<proteinExistence type="inferred from homology"/>
<evidence type="ECO:0000256" key="1">
    <source>
        <dbReference type="ARBA" id="ARBA00004141"/>
    </source>
</evidence>
<keyword evidence="14" id="KW-1185">Reference proteome</keyword>
<evidence type="ECO:0000256" key="5">
    <source>
        <dbReference type="ARBA" id="ARBA00022737"/>
    </source>
</evidence>
<dbReference type="InterPro" id="IPR017871">
    <property type="entry name" value="ABC_transporter-like_CS"/>
</dbReference>
<dbReference type="Proteomes" id="UP000683925">
    <property type="component" value="Unassembled WGS sequence"/>
</dbReference>
<feature type="transmembrane region" description="Helical" evidence="10">
    <location>
        <begin position="559"/>
        <end position="584"/>
    </location>
</feature>
<evidence type="ECO:0000256" key="8">
    <source>
        <dbReference type="ARBA" id="ARBA00022989"/>
    </source>
</evidence>
<keyword evidence="8 10" id="KW-1133">Transmembrane helix</keyword>
<keyword evidence="4 10" id="KW-0812">Transmembrane</keyword>
<protein>
    <recommendedName>
        <fullName evidence="15">ABC transporter family protein</fullName>
    </recommendedName>
</protein>
<comment type="caution">
    <text evidence="13">The sequence shown here is derived from an EMBL/GenBank/DDBJ whole genome shotgun (WGS) entry which is preliminary data.</text>
</comment>
<keyword evidence="6" id="KW-0547">Nucleotide-binding</keyword>
<comment type="similarity">
    <text evidence="2">Belongs to the ABC transporter superfamily. ABCC family. Conjugate transporter (TC 3.A.1.208) subfamily.</text>
</comment>
<name>A0A8S1XEB0_PAROT</name>
<dbReference type="Pfam" id="PF00005">
    <property type="entry name" value="ABC_tran"/>
    <property type="match status" value="2"/>
</dbReference>
<dbReference type="InterPro" id="IPR050173">
    <property type="entry name" value="ABC_transporter_C-like"/>
</dbReference>
<evidence type="ECO:0000256" key="9">
    <source>
        <dbReference type="ARBA" id="ARBA00023136"/>
    </source>
</evidence>
<evidence type="ECO:0000256" key="7">
    <source>
        <dbReference type="ARBA" id="ARBA00022840"/>
    </source>
</evidence>
<reference evidence="13" key="1">
    <citation type="submission" date="2021-01" db="EMBL/GenBank/DDBJ databases">
        <authorList>
            <consortium name="Genoscope - CEA"/>
            <person name="William W."/>
        </authorList>
    </citation>
    <scope>NUCLEOTIDE SEQUENCE</scope>
</reference>
<dbReference type="PROSITE" id="PS50893">
    <property type="entry name" value="ABC_TRANSPORTER_2"/>
    <property type="match status" value="2"/>
</dbReference>
<evidence type="ECO:0000256" key="4">
    <source>
        <dbReference type="ARBA" id="ARBA00022692"/>
    </source>
</evidence>
<comment type="subcellular location">
    <subcellularLocation>
        <location evidence="1">Membrane</location>
        <topology evidence="1">Multi-pass membrane protein</topology>
    </subcellularLocation>
</comment>
<evidence type="ECO:0000259" key="11">
    <source>
        <dbReference type="PROSITE" id="PS50893"/>
    </source>
</evidence>
<evidence type="ECO:0000313" key="14">
    <source>
        <dbReference type="Proteomes" id="UP000683925"/>
    </source>
</evidence>
<dbReference type="PANTHER" id="PTHR24223:SF456">
    <property type="entry name" value="MULTIDRUG RESISTANCE-ASSOCIATED PROTEIN LETHAL(2)03659"/>
    <property type="match status" value="1"/>
</dbReference>
<dbReference type="GO" id="GO:0140359">
    <property type="term" value="F:ABC-type transporter activity"/>
    <property type="evidence" value="ECO:0007669"/>
    <property type="project" value="InterPro"/>
</dbReference>
<keyword evidence="7" id="KW-0067">ATP-binding</keyword>
<dbReference type="PROSITE" id="PS00211">
    <property type="entry name" value="ABC_TRANSPORTER_1"/>
    <property type="match status" value="2"/>
</dbReference>
<dbReference type="AlphaFoldDB" id="A0A8S1XEB0"/>
<dbReference type="OrthoDB" id="6500128at2759"/>
<dbReference type="InterPro" id="IPR011527">
    <property type="entry name" value="ABC1_TM_dom"/>
</dbReference>
<sequence>MGYFTGKNKSVRLDSDIENQSQGIDIAQEKFKVKQQEQESPILKNINLKIEPGKFVSIIGDVGSGKTSLLQALLEEMVYCEDKNSPRITLNGKLAYVSQKPWIQNATVMENIIFGKQFHQQQYDNAIYYSCLTQDLQILINGDQTMIGEKGINLSGGQKARISLARAIYSDSDIILLDDPLSAVDAHVGNFIMKECLLGKLKQTTRILITHALNYCKYTDYIYLFERGEVIQQGDYRSMLTSQQFQEIKNKFNNNNVDELEDSLLILNPSEDLKRIPHQDSSTNLDSSTITALSTKSSQQDEMDDLMVLEERQKGEINYDVFLQYFVHNGGCQSFSLVIVIMIVWISCYLGSSIWISNWADLSSKDEEFSRNSLYFSIYFNLGFMQAFFAFLRAITIIHQSIKSADIVHNKMMKTLIYAPQCSFFERVPQGRIMNRLTKDINTLDTEIYWNISWFYTKASQLISNTFLNVYASTFFIIFPIFGFFLICFKLNRVFMKVSRELQRLELISKSPILSCFTETLSGLTTIRAYQQTHTFLFNFSRKLDHNKKIYYKQVECNAWFLQIMGLSSLIVNISAIVYCIYYTQNPAFAGLLMTYASNIDINILQTVESLSLLENGIISFERCLAYTNVKPEKRNENNVRVQNWPSIGEIQFINFSVQYRQNLPPALTNLNFKINPCEKIGVVGRTGAGKSSITLSLLRILESLEGKILIDNVDISNLSLKQLRESITIILQDAVIFNGTIKENLDPLGARSDQEILDSINQCCLNRLVSNREGLMTQISEGGDNLSAGEKQLICIARAILKKTKIVIIDEGTANIDVETEHKIQQVIQQAFQNCTVLTIAHRINTILHCDKILVIDKGQLKEFGFIQELLLDKKSTFYQIYQEALQNEAH</sequence>
<dbReference type="SMART" id="SM00382">
    <property type="entry name" value="AAA"/>
    <property type="match status" value="2"/>
</dbReference>
<gene>
    <name evidence="13" type="ORF">POCTA_138.1.T1190082</name>
</gene>
<dbReference type="InterPro" id="IPR003439">
    <property type="entry name" value="ABC_transporter-like_ATP-bd"/>
</dbReference>
<feature type="domain" description="ABC transmembrane type-1" evidence="12">
    <location>
        <begin position="337"/>
        <end position="586"/>
    </location>
</feature>
<dbReference type="CDD" id="cd03244">
    <property type="entry name" value="ABCC_MRP_domain2"/>
    <property type="match status" value="1"/>
</dbReference>
<accession>A0A8S1XEB0</accession>
<dbReference type="GO" id="GO:0016020">
    <property type="term" value="C:membrane"/>
    <property type="evidence" value="ECO:0007669"/>
    <property type="project" value="UniProtKB-SubCell"/>
</dbReference>